<dbReference type="GO" id="GO:0016477">
    <property type="term" value="P:cell migration"/>
    <property type="evidence" value="ECO:0007669"/>
    <property type="project" value="TreeGrafter"/>
</dbReference>
<dbReference type="SMART" id="SM00112">
    <property type="entry name" value="CA"/>
    <property type="match status" value="1"/>
</dbReference>
<evidence type="ECO:0000313" key="9">
    <source>
        <dbReference type="Proteomes" id="UP000507470"/>
    </source>
</evidence>
<organism evidence="8 9">
    <name type="scientific">Mytilus coruscus</name>
    <name type="common">Sea mussel</name>
    <dbReference type="NCBI Taxonomy" id="42192"/>
    <lineage>
        <taxon>Eukaryota</taxon>
        <taxon>Metazoa</taxon>
        <taxon>Spiralia</taxon>
        <taxon>Lophotrochozoa</taxon>
        <taxon>Mollusca</taxon>
        <taxon>Bivalvia</taxon>
        <taxon>Autobranchia</taxon>
        <taxon>Pteriomorphia</taxon>
        <taxon>Mytilida</taxon>
        <taxon>Mytiloidea</taxon>
        <taxon>Mytilidae</taxon>
        <taxon>Mytilinae</taxon>
        <taxon>Mytilus</taxon>
    </lineage>
</organism>
<evidence type="ECO:0000256" key="5">
    <source>
        <dbReference type="PROSITE-ProRule" id="PRU00043"/>
    </source>
</evidence>
<dbReference type="Gene3D" id="2.60.40.60">
    <property type="entry name" value="Cadherins"/>
    <property type="match status" value="2"/>
</dbReference>
<evidence type="ECO:0000259" key="7">
    <source>
        <dbReference type="PROSITE" id="PS50268"/>
    </source>
</evidence>
<evidence type="ECO:0000256" key="3">
    <source>
        <dbReference type="ARBA" id="ARBA00022837"/>
    </source>
</evidence>
<evidence type="ECO:0000256" key="4">
    <source>
        <dbReference type="ARBA" id="ARBA00023136"/>
    </source>
</evidence>
<keyword evidence="6" id="KW-0732">Signal</keyword>
<dbReference type="SUPFAM" id="SSF49313">
    <property type="entry name" value="Cadherin-like"/>
    <property type="match status" value="2"/>
</dbReference>
<reference evidence="8 9" key="1">
    <citation type="submission" date="2020-06" db="EMBL/GenBank/DDBJ databases">
        <authorList>
            <person name="Li R."/>
            <person name="Bekaert M."/>
        </authorList>
    </citation>
    <scope>NUCLEOTIDE SEQUENCE [LARGE SCALE GENOMIC DNA]</scope>
    <source>
        <strain evidence="9">wild</strain>
    </source>
</reference>
<dbReference type="PROSITE" id="PS00232">
    <property type="entry name" value="CADHERIN_1"/>
    <property type="match status" value="1"/>
</dbReference>
<dbReference type="PANTHER" id="PTHR24027">
    <property type="entry name" value="CADHERIN-23"/>
    <property type="match status" value="1"/>
</dbReference>
<dbReference type="Proteomes" id="UP000507470">
    <property type="component" value="Unassembled WGS sequence"/>
</dbReference>
<dbReference type="InterPro" id="IPR020894">
    <property type="entry name" value="Cadherin_CS"/>
</dbReference>
<dbReference type="PROSITE" id="PS50268">
    <property type="entry name" value="CADHERIN_2"/>
    <property type="match status" value="1"/>
</dbReference>
<dbReference type="InterPro" id="IPR039808">
    <property type="entry name" value="Cadherin"/>
</dbReference>
<keyword evidence="2" id="KW-0677">Repeat</keyword>
<dbReference type="PANTHER" id="PTHR24027:SF438">
    <property type="entry name" value="CADHERIN 23"/>
    <property type="match status" value="1"/>
</dbReference>
<dbReference type="OrthoDB" id="6252479at2759"/>
<dbReference type="EMBL" id="CACVKT020008450">
    <property type="protein sequence ID" value="CAC5415596.1"/>
    <property type="molecule type" value="Genomic_DNA"/>
</dbReference>
<sequence length="305" mass="34321">MASNNRVNGCICITHAEKTVRVMHISRVVFLLYCLVMSASGCDEWAQQNPCMCTCDDDNNECTERCKDIAAENEKVRCSEQCFMIAKTCWNSCASFNSSEKYLPKSHWNVVIRNETLSTDVLKVVATDPDNGVGGVVTYSLMDGGGLKGNATLIIKIQDIQNKPPYFTGQPFNAHIPEESPVGPCKDFFEIKSNGIYGIAKVTARLDRDHGIIQMLVAREEKAQPYNTQCIVHLAIIDRNDNLPKFIKSSFAVHIVENYTNEQLVLSEKAFDRDQRNTTNSRVEFALIDSPFNMQNFHNHHNMAK</sequence>
<comment type="subcellular location">
    <subcellularLocation>
        <location evidence="1">Membrane</location>
    </subcellularLocation>
</comment>
<dbReference type="GO" id="GO:0045296">
    <property type="term" value="F:cadherin binding"/>
    <property type="evidence" value="ECO:0007669"/>
    <property type="project" value="TreeGrafter"/>
</dbReference>
<protein>
    <recommendedName>
        <fullName evidence="7">Cadherin domain-containing protein</fullName>
    </recommendedName>
</protein>
<dbReference type="GO" id="GO:0007156">
    <property type="term" value="P:homophilic cell adhesion via plasma membrane adhesion molecules"/>
    <property type="evidence" value="ECO:0007669"/>
    <property type="project" value="InterPro"/>
</dbReference>
<dbReference type="InterPro" id="IPR002126">
    <property type="entry name" value="Cadherin-like_dom"/>
</dbReference>
<gene>
    <name evidence="8" type="ORF">MCOR_48284</name>
</gene>
<keyword evidence="9" id="KW-1185">Reference proteome</keyword>
<accession>A0A6J8E680</accession>
<feature type="chain" id="PRO_5026843111" description="Cadherin domain-containing protein" evidence="6">
    <location>
        <begin position="42"/>
        <end position="305"/>
    </location>
</feature>
<dbReference type="GO" id="GO:0008013">
    <property type="term" value="F:beta-catenin binding"/>
    <property type="evidence" value="ECO:0007669"/>
    <property type="project" value="TreeGrafter"/>
</dbReference>
<keyword evidence="4" id="KW-0472">Membrane</keyword>
<proteinExistence type="predicted"/>
<dbReference type="CDD" id="cd11304">
    <property type="entry name" value="Cadherin_repeat"/>
    <property type="match status" value="1"/>
</dbReference>
<dbReference type="GO" id="GO:0016342">
    <property type="term" value="C:catenin complex"/>
    <property type="evidence" value="ECO:0007669"/>
    <property type="project" value="TreeGrafter"/>
</dbReference>
<evidence type="ECO:0000313" key="8">
    <source>
        <dbReference type="EMBL" id="CAC5415596.1"/>
    </source>
</evidence>
<evidence type="ECO:0000256" key="6">
    <source>
        <dbReference type="SAM" id="SignalP"/>
    </source>
</evidence>
<dbReference type="AlphaFoldDB" id="A0A6J8E680"/>
<dbReference type="PRINTS" id="PR00205">
    <property type="entry name" value="CADHERIN"/>
</dbReference>
<evidence type="ECO:0000256" key="2">
    <source>
        <dbReference type="ARBA" id="ARBA00022737"/>
    </source>
</evidence>
<name>A0A6J8E680_MYTCO</name>
<evidence type="ECO:0000256" key="1">
    <source>
        <dbReference type="ARBA" id="ARBA00004370"/>
    </source>
</evidence>
<feature type="domain" description="Cadherin" evidence="7">
    <location>
        <begin position="103"/>
        <end position="246"/>
    </location>
</feature>
<dbReference type="GO" id="GO:0005509">
    <property type="term" value="F:calcium ion binding"/>
    <property type="evidence" value="ECO:0007669"/>
    <property type="project" value="UniProtKB-UniRule"/>
</dbReference>
<keyword evidence="3 5" id="KW-0106">Calcium</keyword>
<feature type="signal peptide" evidence="6">
    <location>
        <begin position="1"/>
        <end position="41"/>
    </location>
</feature>
<dbReference type="InterPro" id="IPR015919">
    <property type="entry name" value="Cadherin-like_sf"/>
</dbReference>